<evidence type="ECO:0000313" key="6">
    <source>
        <dbReference type="EMBL" id="VDN32235.1"/>
    </source>
</evidence>
<dbReference type="WBParaSite" id="GPUH_0001870101-mRNA-1">
    <property type="protein sequence ID" value="GPUH_0001870101-mRNA-1"/>
    <property type="gene ID" value="GPUH_0001870101"/>
</dbReference>
<dbReference type="InterPro" id="IPR050510">
    <property type="entry name" value="Cation_transp_ATPase_P-type"/>
</dbReference>
<dbReference type="InterPro" id="IPR023214">
    <property type="entry name" value="HAD_sf"/>
</dbReference>
<dbReference type="GO" id="GO:1990573">
    <property type="term" value="P:potassium ion import across plasma membrane"/>
    <property type="evidence" value="ECO:0007669"/>
    <property type="project" value="TreeGrafter"/>
</dbReference>
<comment type="subcellular location">
    <subcellularLocation>
        <location evidence="1">Cell membrane</location>
        <topology evidence="1">Multi-pass membrane protein</topology>
    </subcellularLocation>
</comment>
<dbReference type="GO" id="GO:0005886">
    <property type="term" value="C:plasma membrane"/>
    <property type="evidence" value="ECO:0007669"/>
    <property type="project" value="UniProtKB-SubCell"/>
</dbReference>
<dbReference type="InterPro" id="IPR001757">
    <property type="entry name" value="P_typ_ATPase"/>
</dbReference>
<dbReference type="GO" id="GO:0005391">
    <property type="term" value="F:P-type sodium:potassium-exchanging transporter activity"/>
    <property type="evidence" value="ECO:0007669"/>
    <property type="project" value="TreeGrafter"/>
</dbReference>
<evidence type="ECO:0000313" key="8">
    <source>
        <dbReference type="WBParaSite" id="GPUH_0001870101-mRNA-1"/>
    </source>
</evidence>
<dbReference type="Proteomes" id="UP000271098">
    <property type="component" value="Unassembled WGS sequence"/>
</dbReference>
<protein>
    <submittedName>
        <fullName evidence="8">Protein kinase domain-containing protein</fullName>
    </submittedName>
</protein>
<proteinExistence type="predicted"/>
<reference evidence="6 7" key="2">
    <citation type="submission" date="2018-11" db="EMBL/GenBank/DDBJ databases">
        <authorList>
            <consortium name="Pathogen Informatics"/>
        </authorList>
    </citation>
    <scope>NUCLEOTIDE SEQUENCE [LARGE SCALE GENOMIC DNA]</scope>
</reference>
<dbReference type="GO" id="GO:0005524">
    <property type="term" value="F:ATP binding"/>
    <property type="evidence" value="ECO:0007669"/>
    <property type="project" value="InterPro"/>
</dbReference>
<dbReference type="GO" id="GO:0036376">
    <property type="term" value="P:sodium ion export across plasma membrane"/>
    <property type="evidence" value="ECO:0007669"/>
    <property type="project" value="TreeGrafter"/>
</dbReference>
<evidence type="ECO:0000256" key="5">
    <source>
        <dbReference type="ARBA" id="ARBA00023136"/>
    </source>
</evidence>
<evidence type="ECO:0000313" key="7">
    <source>
        <dbReference type="Proteomes" id="UP000271098"/>
    </source>
</evidence>
<evidence type="ECO:0000256" key="3">
    <source>
        <dbReference type="ARBA" id="ARBA00022692"/>
    </source>
</evidence>
<organism evidence="8">
    <name type="scientific">Gongylonema pulchrum</name>
    <dbReference type="NCBI Taxonomy" id="637853"/>
    <lineage>
        <taxon>Eukaryota</taxon>
        <taxon>Metazoa</taxon>
        <taxon>Ecdysozoa</taxon>
        <taxon>Nematoda</taxon>
        <taxon>Chromadorea</taxon>
        <taxon>Rhabditida</taxon>
        <taxon>Spirurina</taxon>
        <taxon>Spiruromorpha</taxon>
        <taxon>Spiruroidea</taxon>
        <taxon>Gongylonematidae</taxon>
        <taxon>Gongylonema</taxon>
    </lineage>
</organism>
<dbReference type="Gene3D" id="3.40.50.1000">
    <property type="entry name" value="HAD superfamily/HAD-like"/>
    <property type="match status" value="2"/>
</dbReference>
<keyword evidence="5" id="KW-0472">Membrane</keyword>
<dbReference type="GO" id="GO:0016887">
    <property type="term" value="F:ATP hydrolysis activity"/>
    <property type="evidence" value="ECO:0007669"/>
    <property type="project" value="InterPro"/>
</dbReference>
<keyword evidence="7" id="KW-1185">Reference proteome</keyword>
<gene>
    <name evidence="6" type="ORF">GPUH_LOCUS18673</name>
</gene>
<keyword evidence="3" id="KW-0812">Transmembrane</keyword>
<dbReference type="GO" id="GO:0030007">
    <property type="term" value="P:intracellular potassium ion homeostasis"/>
    <property type="evidence" value="ECO:0007669"/>
    <property type="project" value="TreeGrafter"/>
</dbReference>
<evidence type="ECO:0000256" key="1">
    <source>
        <dbReference type="ARBA" id="ARBA00004651"/>
    </source>
</evidence>
<dbReference type="GO" id="GO:0006883">
    <property type="term" value="P:intracellular sodium ion homeostasis"/>
    <property type="evidence" value="ECO:0007669"/>
    <property type="project" value="TreeGrafter"/>
</dbReference>
<evidence type="ECO:0000256" key="2">
    <source>
        <dbReference type="ARBA" id="ARBA00022475"/>
    </source>
</evidence>
<dbReference type="AlphaFoldDB" id="A0A183ECI5"/>
<name>A0A183ECI5_9BILA</name>
<dbReference type="NCBIfam" id="TIGR01494">
    <property type="entry name" value="ATPase_P-type"/>
    <property type="match status" value="1"/>
</dbReference>
<evidence type="ECO:0000256" key="4">
    <source>
        <dbReference type="ARBA" id="ARBA00022989"/>
    </source>
</evidence>
<dbReference type="GO" id="GO:1902600">
    <property type="term" value="P:proton transmembrane transport"/>
    <property type="evidence" value="ECO:0007669"/>
    <property type="project" value="TreeGrafter"/>
</dbReference>
<accession>A0A183ECI5</accession>
<reference evidence="8" key="1">
    <citation type="submission" date="2016-06" db="UniProtKB">
        <authorList>
            <consortium name="WormBaseParasite"/>
        </authorList>
    </citation>
    <scope>IDENTIFICATION</scope>
</reference>
<dbReference type="Gene3D" id="3.40.1110.10">
    <property type="entry name" value="Calcium-transporting ATPase, cytoplasmic domain N"/>
    <property type="match status" value="1"/>
</dbReference>
<keyword evidence="2" id="KW-1003">Cell membrane</keyword>
<dbReference type="SUPFAM" id="SSF56784">
    <property type="entry name" value="HAD-like"/>
    <property type="match status" value="1"/>
</dbReference>
<dbReference type="EMBL" id="UYRT01087156">
    <property type="protein sequence ID" value="VDN32235.1"/>
    <property type="molecule type" value="Genomic_DNA"/>
</dbReference>
<dbReference type="InterPro" id="IPR036412">
    <property type="entry name" value="HAD-like_sf"/>
</dbReference>
<dbReference type="PANTHER" id="PTHR43294">
    <property type="entry name" value="SODIUM/POTASSIUM-TRANSPORTING ATPASE SUBUNIT ALPHA"/>
    <property type="match status" value="1"/>
</dbReference>
<dbReference type="PANTHER" id="PTHR43294:SF21">
    <property type="entry name" value="CATION TRANSPORTING ATPASE"/>
    <property type="match status" value="1"/>
</dbReference>
<keyword evidence="4" id="KW-1133">Transmembrane helix</keyword>
<dbReference type="InterPro" id="IPR023299">
    <property type="entry name" value="ATPase_P-typ_cyto_dom_N"/>
</dbReference>
<dbReference type="OrthoDB" id="3352408at2759"/>
<sequence length="159" mass="17690">MAFAMAELQDISSVESPSSWEEFGRYGLCFLGMIAMYDPPRDTVFKALSTMKTAGTGDLQNMEVEKERDQLSVIHCEKLNTLSDQEWDDILKQKAVVFARATPSHKLIIVKECRRRGEVVAVTGDGVLDAPALKEADVGIAMEAVGKHAFLRYSFSQRT</sequence>
<dbReference type="PRINTS" id="PR00119">
    <property type="entry name" value="CATATPASE"/>
</dbReference>
<dbReference type="PRINTS" id="PR00120">
    <property type="entry name" value="HATPASE"/>
</dbReference>